<organism evidence="3 4">
    <name type="scientific">Streptococcus suis</name>
    <dbReference type="NCBI Taxonomy" id="1307"/>
    <lineage>
        <taxon>Bacteria</taxon>
        <taxon>Bacillati</taxon>
        <taxon>Bacillota</taxon>
        <taxon>Bacilli</taxon>
        <taxon>Lactobacillales</taxon>
        <taxon>Streptococcaceae</taxon>
        <taxon>Streptococcus</taxon>
    </lineage>
</organism>
<evidence type="ECO:0000259" key="1">
    <source>
        <dbReference type="SMART" id="SM01126"/>
    </source>
</evidence>
<evidence type="ECO:0000313" key="3">
    <source>
        <dbReference type="EMBL" id="CYX28779.1"/>
    </source>
</evidence>
<protein>
    <submittedName>
        <fullName evidence="3">ISSpo8 transposase</fullName>
    </submittedName>
</protein>
<dbReference type="Proteomes" id="UP000073200">
    <property type="component" value="Unassembled WGS sequence"/>
</dbReference>
<accession>A0A0Z8UHG1</accession>
<dbReference type="InterPro" id="IPR024445">
    <property type="entry name" value="Tnp_ISXO2-like"/>
</dbReference>
<dbReference type="EMBL" id="FILR01000002">
    <property type="protein sequence ID" value="CYX28779.1"/>
    <property type="molecule type" value="Genomic_DNA"/>
</dbReference>
<dbReference type="InterPro" id="IPR053164">
    <property type="entry name" value="IS1016-like_transposase"/>
</dbReference>
<evidence type="ECO:0000313" key="2">
    <source>
        <dbReference type="EMBL" id="CYU99550.1"/>
    </source>
</evidence>
<dbReference type="SMART" id="SM01126">
    <property type="entry name" value="DDE_Tnp_IS1595"/>
    <property type="match status" value="1"/>
</dbReference>
<dbReference type="NCBIfam" id="NF033547">
    <property type="entry name" value="transpos_IS1595"/>
    <property type="match status" value="1"/>
</dbReference>
<dbReference type="Pfam" id="PF12762">
    <property type="entry name" value="DDE_Tnp_IS1595"/>
    <property type="match status" value="1"/>
</dbReference>
<proteinExistence type="predicted"/>
<name>A0A0Z8UHG1_STRSU</name>
<reference evidence="4 5" key="1">
    <citation type="submission" date="2016-02" db="EMBL/GenBank/DDBJ databases">
        <authorList>
            <consortium name="Pathogen Informatics"/>
        </authorList>
    </citation>
    <scope>NUCLEOTIDE SEQUENCE [LARGE SCALE GENOMIC DNA]</scope>
    <source>
        <strain evidence="2 5">LSS59</strain>
        <strain evidence="3 4">SS985</strain>
    </source>
</reference>
<evidence type="ECO:0000313" key="4">
    <source>
        <dbReference type="Proteomes" id="UP000071601"/>
    </source>
</evidence>
<dbReference type="Proteomes" id="UP000071601">
    <property type="component" value="Unassembled WGS sequence"/>
</dbReference>
<sequence length="125" mass="14845">MPDTKTKTLTEQIVKYVKDTAQLYTDEWLGYNKVAKMYQHDLVNHGSSEYVQGDVYTNTIEGFWAGLKRGVLGIYHSWSKKYLQDYVDEFVFRYNTRDYSDSQRFNFLLSNAGVRTKYRELIYGY</sequence>
<gene>
    <name evidence="2" type="ORF">ERS132421_01339</name>
    <name evidence="3" type="ORF">ERS132525_00288</name>
</gene>
<feature type="domain" description="ISXO2-like transposase" evidence="1">
    <location>
        <begin position="1"/>
        <end position="95"/>
    </location>
</feature>
<dbReference type="PANTHER" id="PTHR47163">
    <property type="entry name" value="DDE_TNP_IS1595 DOMAIN-CONTAINING PROTEIN"/>
    <property type="match status" value="1"/>
</dbReference>
<dbReference type="EMBL" id="FIHG01000007">
    <property type="protein sequence ID" value="CYU99550.1"/>
    <property type="molecule type" value="Genomic_DNA"/>
</dbReference>
<evidence type="ECO:0000313" key="5">
    <source>
        <dbReference type="Proteomes" id="UP000073200"/>
    </source>
</evidence>
<dbReference type="PANTHER" id="PTHR47163:SF2">
    <property type="entry name" value="SI:DKEY-17M8.2"/>
    <property type="match status" value="1"/>
</dbReference>
<dbReference type="AlphaFoldDB" id="A0A0Z8UHG1"/>